<dbReference type="PANTHER" id="PTHR10579:SF43">
    <property type="entry name" value="ZINC FINGER (C3HC4-TYPE RING FINGER) FAMILY PROTEIN"/>
    <property type="match status" value="1"/>
</dbReference>
<dbReference type="InterPro" id="IPR002035">
    <property type="entry name" value="VWF_A"/>
</dbReference>
<dbReference type="PANTHER" id="PTHR10579">
    <property type="entry name" value="CALCIUM-ACTIVATED CHLORIDE CHANNEL REGULATOR"/>
    <property type="match status" value="1"/>
</dbReference>
<dbReference type="RefSeq" id="WP_079205888.1">
    <property type="nucleotide sequence ID" value="NZ_MVGR01000003.1"/>
</dbReference>
<feature type="domain" description="VWFA" evidence="1">
    <location>
        <begin position="43"/>
        <end position="216"/>
    </location>
</feature>
<dbReference type="Gene3D" id="3.40.50.410">
    <property type="entry name" value="von Willebrand factor, type A domain"/>
    <property type="match status" value="1"/>
</dbReference>
<dbReference type="Pfam" id="PF00092">
    <property type="entry name" value="VWA"/>
    <property type="match status" value="1"/>
</dbReference>
<evidence type="ECO:0000313" key="2">
    <source>
        <dbReference type="EMBL" id="OPF18693.1"/>
    </source>
</evidence>
<comment type="caution">
    <text evidence="2">The sequence shown here is derived from an EMBL/GenBank/DDBJ whole genome shotgun (WGS) entry which is preliminary data.</text>
</comment>
<dbReference type="SMART" id="SM00327">
    <property type="entry name" value="VWA"/>
    <property type="match status" value="1"/>
</dbReference>
<dbReference type="SUPFAM" id="SSF53300">
    <property type="entry name" value="vWA-like"/>
    <property type="match status" value="1"/>
</dbReference>
<evidence type="ECO:0000259" key="1">
    <source>
        <dbReference type="PROSITE" id="PS50234"/>
    </source>
</evidence>
<dbReference type="InterPro" id="IPR036465">
    <property type="entry name" value="vWFA_dom_sf"/>
</dbReference>
<accession>A0A1V4BVQ8</accession>
<dbReference type="PROSITE" id="PS50234">
    <property type="entry name" value="VWFA"/>
    <property type="match status" value="1"/>
</dbReference>
<sequence length="420" mass="46084">MRVTLKSALSDSHIDANQNSSQRQLMLSIAATSEQINTNLPINLCLVLDHSGSMQGKPLETVKKAALSLIESLGVNDRLSVIAFDHRAKVILPSQSRQDDLTLIRSKIQQLQAGGGTAIDEGIKLGIQESSTGSKGYVSHIFLLTDGENEHGNNQRCLKLAEVAAEYGITLNTFGFGDHWNQDILEKIADIAGGSLSYIERPEQALIEFTRLFNRLQSVRLTNAFLQLELDARTHLAELKPIAQVAPETIEMSLQKEGNFYITRLGDLMIDEEKIILLNLYIDQIPPGTHTIAKVKIRYDDPASGQKGLETATVSLNIASQAIYQSQLNEQVQKSTLTLAKYRQTQIAEEKLKQGDRAAAATMLQTAAKTALQLGEKNAATVLQTNATRLQVGEELSEGDLKKTRIIAKTRLQTDGETGK</sequence>
<evidence type="ECO:0000313" key="3">
    <source>
        <dbReference type="Proteomes" id="UP000189835"/>
    </source>
</evidence>
<dbReference type="EMBL" id="MVGR01000003">
    <property type="protein sequence ID" value="OPF18693.1"/>
    <property type="molecule type" value="Genomic_DNA"/>
</dbReference>
<gene>
    <name evidence="2" type="ORF">B1L04_04250</name>
</gene>
<dbReference type="Proteomes" id="UP000189835">
    <property type="component" value="Unassembled WGS sequence"/>
</dbReference>
<dbReference type="InterPro" id="IPR051266">
    <property type="entry name" value="CLCR"/>
</dbReference>
<dbReference type="AlphaFoldDB" id="A0A1V4BVQ8"/>
<organism evidence="2 3">
    <name type="scientific">Microcystis aeruginosa KW</name>
    <dbReference type="NCBI Taxonomy" id="1960155"/>
    <lineage>
        <taxon>Bacteria</taxon>
        <taxon>Bacillati</taxon>
        <taxon>Cyanobacteriota</taxon>
        <taxon>Cyanophyceae</taxon>
        <taxon>Oscillatoriophycideae</taxon>
        <taxon>Chroococcales</taxon>
        <taxon>Microcystaceae</taxon>
        <taxon>Microcystis</taxon>
    </lineage>
</organism>
<protein>
    <recommendedName>
        <fullName evidence="1">VWFA domain-containing protein</fullName>
    </recommendedName>
</protein>
<proteinExistence type="predicted"/>
<name>A0A1V4BVQ8_MICAE</name>
<reference evidence="2 3" key="1">
    <citation type="submission" date="2017-02" db="EMBL/GenBank/DDBJ databases">
        <title>Genome sequence of Microcystis aeruginosa KW.</title>
        <authorList>
            <person name="Oh H.-M."/>
            <person name="Ahn C.-Y."/>
            <person name="Jeong H."/>
            <person name="Srivastava A."/>
            <person name="Lee H.-G."/>
            <person name="Kang S.-R."/>
        </authorList>
    </citation>
    <scope>NUCLEOTIDE SEQUENCE [LARGE SCALE GENOMIC DNA]</scope>
    <source>
        <strain evidence="2 3">KW</strain>
    </source>
</reference>